<sequence length="149" mass="17889">AIRLYQKQTITYNDLNKIQSCLLAFYTHYEKEYYRGVLDRLSTMKMCIHNMLHVSESIFQTGPCCMTWQYPIERVYGMLLPLTKSRLHPYKNLINNIHLLEIFNCLKFNQMIYNQNFPKILPKIHDEHLAYTRNGQDFYFPSTQHSLTQ</sequence>
<organism evidence="1 2">
    <name type="scientific">Racocetra persica</name>
    <dbReference type="NCBI Taxonomy" id="160502"/>
    <lineage>
        <taxon>Eukaryota</taxon>
        <taxon>Fungi</taxon>
        <taxon>Fungi incertae sedis</taxon>
        <taxon>Mucoromycota</taxon>
        <taxon>Glomeromycotina</taxon>
        <taxon>Glomeromycetes</taxon>
        <taxon>Diversisporales</taxon>
        <taxon>Gigasporaceae</taxon>
        <taxon>Racocetra</taxon>
    </lineage>
</organism>
<dbReference type="Proteomes" id="UP000789920">
    <property type="component" value="Unassembled WGS sequence"/>
</dbReference>
<evidence type="ECO:0000313" key="2">
    <source>
        <dbReference type="Proteomes" id="UP000789920"/>
    </source>
</evidence>
<feature type="non-terminal residue" evidence="1">
    <location>
        <position position="1"/>
    </location>
</feature>
<feature type="non-terminal residue" evidence="1">
    <location>
        <position position="149"/>
    </location>
</feature>
<accession>A0ACA9SU59</accession>
<dbReference type="EMBL" id="CAJVQC010162719">
    <property type="protein sequence ID" value="CAG8848867.1"/>
    <property type="molecule type" value="Genomic_DNA"/>
</dbReference>
<name>A0ACA9SU59_9GLOM</name>
<evidence type="ECO:0000313" key="1">
    <source>
        <dbReference type="EMBL" id="CAG8848867.1"/>
    </source>
</evidence>
<protein>
    <submittedName>
        <fullName evidence="1">2586_t:CDS:1</fullName>
    </submittedName>
</protein>
<gene>
    <name evidence="1" type="ORF">RPERSI_LOCUS35332</name>
</gene>
<reference evidence="1" key="1">
    <citation type="submission" date="2021-06" db="EMBL/GenBank/DDBJ databases">
        <authorList>
            <person name="Kallberg Y."/>
            <person name="Tangrot J."/>
            <person name="Rosling A."/>
        </authorList>
    </citation>
    <scope>NUCLEOTIDE SEQUENCE</scope>
    <source>
        <strain evidence="1">MA461A</strain>
    </source>
</reference>
<keyword evidence="2" id="KW-1185">Reference proteome</keyword>
<comment type="caution">
    <text evidence="1">The sequence shown here is derived from an EMBL/GenBank/DDBJ whole genome shotgun (WGS) entry which is preliminary data.</text>
</comment>
<proteinExistence type="predicted"/>